<name>A0A0S4IVJ3_BODSA</name>
<evidence type="ECO:0000313" key="2">
    <source>
        <dbReference type="Proteomes" id="UP000051952"/>
    </source>
</evidence>
<dbReference type="EMBL" id="CYKH01000512">
    <property type="protein sequence ID" value="CUG03712.1"/>
    <property type="molecule type" value="Genomic_DNA"/>
</dbReference>
<dbReference type="Proteomes" id="UP000051952">
    <property type="component" value="Unassembled WGS sequence"/>
</dbReference>
<reference evidence="2" key="1">
    <citation type="submission" date="2015-09" db="EMBL/GenBank/DDBJ databases">
        <authorList>
            <consortium name="Pathogen Informatics"/>
        </authorList>
    </citation>
    <scope>NUCLEOTIDE SEQUENCE [LARGE SCALE GENOMIC DNA]</scope>
    <source>
        <strain evidence="2">Lake Konstanz</strain>
    </source>
</reference>
<dbReference type="AlphaFoldDB" id="A0A0S4IVJ3"/>
<organism evidence="1 2">
    <name type="scientific">Bodo saltans</name>
    <name type="common">Flagellated protozoan</name>
    <dbReference type="NCBI Taxonomy" id="75058"/>
    <lineage>
        <taxon>Eukaryota</taxon>
        <taxon>Discoba</taxon>
        <taxon>Euglenozoa</taxon>
        <taxon>Kinetoplastea</taxon>
        <taxon>Metakinetoplastina</taxon>
        <taxon>Eubodonida</taxon>
        <taxon>Bodonidae</taxon>
        <taxon>Bodo</taxon>
    </lineage>
</organism>
<protein>
    <submittedName>
        <fullName evidence="1">Membrane-associated protein, putative</fullName>
    </submittedName>
</protein>
<evidence type="ECO:0000313" key="1">
    <source>
        <dbReference type="EMBL" id="CUG03712.1"/>
    </source>
</evidence>
<proteinExistence type="predicted"/>
<gene>
    <name evidence="1" type="ORF">BSAL_70220</name>
</gene>
<sequence length="101" mass="10861">MEGKRSLTPTEVSSFLSILRRAARITNVMTRCAQWLLLVVLLILCKLAAATASPFGANLVQGGDSTVSGAYNYWSVGSDCEIDDNQFSVKPSFVLSPMTAT</sequence>
<accession>A0A0S4IVJ3</accession>
<dbReference type="VEuPathDB" id="TriTrypDB:BSAL_70220"/>
<keyword evidence="2" id="KW-1185">Reference proteome</keyword>